<evidence type="ECO:0000313" key="3">
    <source>
        <dbReference type="EMBL" id="AIW54598.1"/>
    </source>
</evidence>
<dbReference type="EMBL" id="KJ776578">
    <property type="protein sequence ID" value="AIW54598.1"/>
    <property type="molecule type" value="Genomic_DNA"/>
</dbReference>
<accession>A0A0A0UXV0</accession>
<evidence type="ECO:0000313" key="5">
    <source>
        <dbReference type="EMBL" id="AIW54780.1"/>
    </source>
</evidence>
<organism evidence="5">
    <name type="scientific">Clostridium botulinum</name>
    <dbReference type="NCBI Taxonomy" id="1491"/>
    <lineage>
        <taxon>Bacteria</taxon>
        <taxon>Bacillati</taxon>
        <taxon>Bacillota</taxon>
        <taxon>Clostridia</taxon>
        <taxon>Eubacteriales</taxon>
        <taxon>Clostridiaceae</taxon>
        <taxon>Clostridium</taxon>
    </lineage>
</organism>
<dbReference type="Pfam" id="PF03432">
    <property type="entry name" value="Relaxase"/>
    <property type="match status" value="1"/>
</dbReference>
<dbReference type="EMBL" id="KJ776582">
    <property type="protein sequence ID" value="AIW54847.1"/>
    <property type="molecule type" value="Genomic_DNA"/>
</dbReference>
<evidence type="ECO:0000313" key="6">
    <source>
        <dbReference type="EMBL" id="AIW54847.1"/>
    </source>
</evidence>
<geneLocation type="plasmid" evidence="6">
    <name>pCDC3897</name>
</geneLocation>
<dbReference type="AlphaFoldDB" id="A0A0A0UXV0"/>
<keyword evidence="1" id="KW-0175">Coiled coil</keyword>
<feature type="coiled-coil region" evidence="1">
    <location>
        <begin position="316"/>
        <end position="415"/>
    </location>
</feature>
<geneLocation type="plasmid" evidence="5">
    <name>p05/025</name>
</geneLocation>
<evidence type="ECO:0000313" key="4">
    <source>
        <dbReference type="EMBL" id="AIW54718.1"/>
    </source>
</evidence>
<sequence length="487" mass="57327">MAYVRQKSIRSTLNKSINYIVNPKKTDDNLLVSGLNCSINPKVAYKQMLFTKNQFSKTDKVLGHHFIQSFKPGEIQDVNIAHKIGLEFAEKLSNSNYQVIVSTHTDKGHIHNHFIMNSVSFIDGKKYDSNKKQLENIREISDEICTNYDLSIIKRNSKNKANSYKEWSEDKKGNSWKSQIKNEIDKLIKNNVESFEDLVNQLEENGYEVKYKGLKNISFKAPGQIRFTRGKTLGEDYTEEALRERIDKEKVRFIKYKNEDKKQWIDYDVYRFKYKKGSLANNIELTALIIKNLIGINNNTRNKKVKVNRSYSLNALKELERALQIIDKRNIETKEDITENINKCNQDNILINKYIDKAKTQLKDIEKIEKLIKEYEKENEKLEDYNKSIISRIKYKKEIKNIEDLKESLSKYNINNNKDAQLIKNKRETYEEGINTCNQKINENNICKNEYLELLSTIEKVNNKTYVEKSKEIEIINDNISKNEYER</sequence>
<name>A0A0A0UXV0_CLOBO</name>
<dbReference type="EMBL" id="KJ776580">
    <property type="protein sequence ID" value="AIW54718.1"/>
    <property type="molecule type" value="Genomic_DNA"/>
</dbReference>
<evidence type="ECO:0000259" key="2">
    <source>
        <dbReference type="Pfam" id="PF03432"/>
    </source>
</evidence>
<proteinExistence type="predicted"/>
<keyword evidence="5" id="KW-0614">Plasmid</keyword>
<geneLocation type="plasmid" evidence="4">
    <name>pCDC5900</name>
</geneLocation>
<reference evidence="5" key="1">
    <citation type="journal article" date="2014" name="Genome Biol. Evol.">
        <title>Three classes of plasmid (47-63 kb) carry the type B neurotoxin gene cluster of group II Clostridium botulinum.</title>
        <authorList>
            <person name="Carter A.T."/>
            <person name="Austin J.W."/>
            <person name="Weedmark K.A."/>
            <person name="Corbett C."/>
            <person name="Peck M.W."/>
        </authorList>
    </citation>
    <scope>NUCLEOTIDE SEQUENCE</scope>
    <source>
        <strain evidence="3">CDC3875</strain>
        <strain evidence="6">CDC3897</strain>
        <strain evidence="4">CDC5900</strain>
        <strain evidence="5">IFR_05/025</strain>
        <plasmid evidence="5">p05/025</plasmid>
        <plasmid evidence="3">pCDC3875</plasmid>
        <plasmid evidence="6">pCDC3897</plasmid>
        <plasmid evidence="4">pCDC5900</plasmid>
    </source>
</reference>
<evidence type="ECO:0000256" key="1">
    <source>
        <dbReference type="SAM" id="Coils"/>
    </source>
</evidence>
<dbReference type="EMBL" id="KJ776581">
    <property type="protein sequence ID" value="AIW54780.1"/>
    <property type="molecule type" value="Genomic_DNA"/>
</dbReference>
<feature type="domain" description="MobA/VirD2-like nuclease" evidence="2">
    <location>
        <begin position="19"/>
        <end position="150"/>
    </location>
</feature>
<dbReference type="RefSeq" id="WP_172685575.1">
    <property type="nucleotide sequence ID" value="NZ_KJ776578.1"/>
</dbReference>
<dbReference type="InterPro" id="IPR005094">
    <property type="entry name" value="Endonuclease_MobA/VirD2"/>
</dbReference>
<protein>
    <submittedName>
        <fullName evidence="3 5">Relaxase</fullName>
    </submittedName>
</protein>
<geneLocation type="plasmid" evidence="3">
    <name>pCDC3875</name>
</geneLocation>